<dbReference type="STRING" id="887062.HGR_03467"/>
<dbReference type="AlphaFoldDB" id="F3KQH4"/>
<gene>
    <name evidence="3" type="ORF">HGR_03467</name>
</gene>
<dbReference type="RefSeq" id="WP_006296672.1">
    <property type="nucleotide sequence ID" value="NZ_AEGR01000039.1"/>
</dbReference>
<dbReference type="eggNOG" id="COG2353">
    <property type="taxonomic scope" value="Bacteria"/>
</dbReference>
<evidence type="ECO:0000259" key="2">
    <source>
        <dbReference type="SMART" id="SM00867"/>
    </source>
</evidence>
<dbReference type="Proteomes" id="UP000016368">
    <property type="component" value="Unassembled WGS sequence"/>
</dbReference>
<dbReference type="Pfam" id="PF04264">
    <property type="entry name" value="YceI"/>
    <property type="match status" value="1"/>
</dbReference>
<dbReference type="Gene3D" id="2.40.128.110">
    <property type="entry name" value="Lipid/polyisoprenoid-binding, YceI-like"/>
    <property type="match status" value="1"/>
</dbReference>
<dbReference type="PANTHER" id="PTHR34406:SF1">
    <property type="entry name" value="PROTEIN YCEI"/>
    <property type="match status" value="1"/>
</dbReference>
<dbReference type="InterPro" id="IPR007372">
    <property type="entry name" value="Lipid/polyisoprenoid-bd_YceI"/>
</dbReference>
<feature type="chain" id="PRO_5003296809" evidence="1">
    <location>
        <begin position="29"/>
        <end position="194"/>
    </location>
</feature>
<evidence type="ECO:0000313" key="4">
    <source>
        <dbReference type="Proteomes" id="UP000016368"/>
    </source>
</evidence>
<dbReference type="SUPFAM" id="SSF101874">
    <property type="entry name" value="YceI-like"/>
    <property type="match status" value="1"/>
</dbReference>
<keyword evidence="4" id="KW-1185">Reference proteome</keyword>
<name>F3KQH4_9BURK</name>
<dbReference type="OrthoDB" id="1247465at2"/>
<dbReference type="PANTHER" id="PTHR34406">
    <property type="entry name" value="PROTEIN YCEI"/>
    <property type="match status" value="1"/>
</dbReference>
<keyword evidence="1" id="KW-0732">Signal</keyword>
<proteinExistence type="predicted"/>
<evidence type="ECO:0000313" key="3">
    <source>
        <dbReference type="EMBL" id="EGI77957.1"/>
    </source>
</evidence>
<organism evidence="3 4">
    <name type="scientific">Hylemonella gracilis ATCC 19624</name>
    <dbReference type="NCBI Taxonomy" id="887062"/>
    <lineage>
        <taxon>Bacteria</taxon>
        <taxon>Pseudomonadati</taxon>
        <taxon>Pseudomonadota</taxon>
        <taxon>Betaproteobacteria</taxon>
        <taxon>Burkholderiales</taxon>
        <taxon>Comamonadaceae</taxon>
        <taxon>Hylemonella</taxon>
    </lineage>
</organism>
<dbReference type="SMART" id="SM00867">
    <property type="entry name" value="YceI"/>
    <property type="match status" value="1"/>
</dbReference>
<comment type="caution">
    <text evidence="3">The sequence shown here is derived from an EMBL/GenBank/DDBJ whole genome shotgun (WGS) entry which is preliminary data.</text>
</comment>
<feature type="signal peptide" evidence="1">
    <location>
        <begin position="1"/>
        <end position="28"/>
    </location>
</feature>
<dbReference type="InterPro" id="IPR036761">
    <property type="entry name" value="TTHA0802/YceI-like_sf"/>
</dbReference>
<reference evidence="3 4" key="1">
    <citation type="journal article" date="2011" name="EMBO J.">
        <title>Structural diversity of bacterial flagellar motors.</title>
        <authorList>
            <person name="Chen S."/>
            <person name="Beeby M."/>
            <person name="Murphy G.E."/>
            <person name="Leadbetter J.R."/>
            <person name="Hendrixson D.R."/>
            <person name="Briegel A."/>
            <person name="Li Z."/>
            <person name="Shi J."/>
            <person name="Tocheva E.I."/>
            <person name="Muller A."/>
            <person name="Dobro M.J."/>
            <person name="Jensen G.J."/>
        </authorList>
    </citation>
    <scope>NUCLEOTIDE SEQUENCE [LARGE SCALE GENOMIC DNA]</scope>
    <source>
        <strain evidence="3 4">ATCC 19624</strain>
    </source>
</reference>
<evidence type="ECO:0000256" key="1">
    <source>
        <dbReference type="SAM" id="SignalP"/>
    </source>
</evidence>
<accession>F3KQH4</accession>
<sequence>MNFIRRHVSGSLLLALSVLASVSLPAQGQQKLVPAQSEIVFVSKQMGVPVEGYFKKFDAQIAFDPAKPQTSKIAFTAEMASATLGVPEADAELPKAVWFNVPGFPKATFQSSGIKALGGGKYEVAGQLTIKGRANPVTVPVTLSQVGGTTTATGLFTIKRLAYAIGENQWSDTSMVADEVQVKFKLALTGVGKL</sequence>
<feature type="domain" description="Lipid/polyisoprenoid-binding YceI-like" evidence="2">
    <location>
        <begin position="29"/>
        <end position="189"/>
    </location>
</feature>
<dbReference type="EMBL" id="AEGR01000039">
    <property type="protein sequence ID" value="EGI77957.1"/>
    <property type="molecule type" value="Genomic_DNA"/>
</dbReference>
<protein>
    <submittedName>
        <fullName evidence="3">Ycei family protein</fullName>
    </submittedName>
</protein>